<protein>
    <recommendedName>
        <fullName evidence="4">DUF3108 domain-containing protein</fullName>
    </recommendedName>
</protein>
<evidence type="ECO:0000313" key="3">
    <source>
        <dbReference type="Proteomes" id="UP001167796"/>
    </source>
</evidence>
<dbReference type="Proteomes" id="UP001167796">
    <property type="component" value="Unassembled WGS sequence"/>
</dbReference>
<feature type="chain" id="PRO_5045762456" description="DUF3108 domain-containing protein" evidence="1">
    <location>
        <begin position="20"/>
        <end position="287"/>
    </location>
</feature>
<reference evidence="2" key="1">
    <citation type="submission" date="2023-07" db="EMBL/GenBank/DDBJ databases">
        <authorList>
            <person name="Kim M.K."/>
        </authorList>
    </citation>
    <scope>NUCLEOTIDE SEQUENCE</scope>
    <source>
        <strain evidence="2">M29</strain>
    </source>
</reference>
<keyword evidence="3" id="KW-1185">Reference proteome</keyword>
<accession>A0ABT9ADS4</accession>
<dbReference type="EMBL" id="JAUQSX010000006">
    <property type="protein sequence ID" value="MDO7847310.1"/>
    <property type="molecule type" value="Genomic_DNA"/>
</dbReference>
<evidence type="ECO:0000313" key="2">
    <source>
        <dbReference type="EMBL" id="MDO7847310.1"/>
    </source>
</evidence>
<keyword evidence="1" id="KW-0732">Signal</keyword>
<organism evidence="2 3">
    <name type="scientific">Hymenobacter mellowenesis</name>
    <dbReference type="NCBI Taxonomy" id="3063995"/>
    <lineage>
        <taxon>Bacteria</taxon>
        <taxon>Pseudomonadati</taxon>
        <taxon>Bacteroidota</taxon>
        <taxon>Cytophagia</taxon>
        <taxon>Cytophagales</taxon>
        <taxon>Hymenobacteraceae</taxon>
        <taxon>Hymenobacter</taxon>
    </lineage>
</organism>
<dbReference type="RefSeq" id="WP_305011987.1">
    <property type="nucleotide sequence ID" value="NZ_JAUQSX010000006.1"/>
</dbReference>
<proteinExistence type="predicted"/>
<sequence>MQRLYFLLLLVTMAHVAFADEPRSRDVFTSVNGQYAFRLTDTKYTTIKDGSEEYRVPISTTWKLFQQSTGQTHYSVTGFFDSKTVYVANDGRSLAVVDDWSEANAVDTLEVVSFYRLGEKIKAYRLADLLCSSFNISESASHFDWLPGLAYHAARRELVLNTYELNTLTFDATSGVLRSRVRHPMVTKTALLVYGEVKKAGADRYELTVCTRIFGKVPADGKVRFTSKRKYLSSYVTVLLDQGQHLDIERISNDWLLNECTYRLEQLPHSEQLKSSYVRGRKLGGCP</sequence>
<feature type="signal peptide" evidence="1">
    <location>
        <begin position="1"/>
        <end position="19"/>
    </location>
</feature>
<evidence type="ECO:0000256" key="1">
    <source>
        <dbReference type="SAM" id="SignalP"/>
    </source>
</evidence>
<gene>
    <name evidence="2" type="ORF">Q5H92_13135</name>
</gene>
<evidence type="ECO:0008006" key="4">
    <source>
        <dbReference type="Google" id="ProtNLM"/>
    </source>
</evidence>
<comment type="caution">
    <text evidence="2">The sequence shown here is derived from an EMBL/GenBank/DDBJ whole genome shotgun (WGS) entry which is preliminary data.</text>
</comment>
<name>A0ABT9ADS4_9BACT</name>